<feature type="transmembrane region" description="Helical" evidence="6">
    <location>
        <begin position="17"/>
        <end position="35"/>
    </location>
</feature>
<feature type="transmembrane region" description="Helical" evidence="6">
    <location>
        <begin position="66"/>
        <end position="86"/>
    </location>
</feature>
<feature type="transmembrane region" description="Helical" evidence="6">
    <location>
        <begin position="125"/>
        <end position="147"/>
    </location>
</feature>
<evidence type="ECO:0000256" key="4">
    <source>
        <dbReference type="ARBA" id="ARBA00022989"/>
    </source>
</evidence>
<dbReference type="PANTHER" id="PTHR23291">
    <property type="entry name" value="BAX INHIBITOR-RELATED"/>
    <property type="match status" value="1"/>
</dbReference>
<feature type="transmembrane region" description="Helical" evidence="6">
    <location>
        <begin position="41"/>
        <end position="59"/>
    </location>
</feature>
<dbReference type="Proteomes" id="UP001596022">
    <property type="component" value="Unassembled WGS sequence"/>
</dbReference>
<keyword evidence="5 6" id="KW-0472">Membrane</keyword>
<evidence type="ECO:0000313" key="8">
    <source>
        <dbReference type="Proteomes" id="UP001596022"/>
    </source>
</evidence>
<name>A0ABV9GP33_9BACL</name>
<evidence type="ECO:0000256" key="1">
    <source>
        <dbReference type="ARBA" id="ARBA00004141"/>
    </source>
</evidence>
<evidence type="ECO:0000256" key="6">
    <source>
        <dbReference type="RuleBase" id="RU004379"/>
    </source>
</evidence>
<accession>A0ABV9GP33</accession>
<gene>
    <name evidence="7" type="ORF">ACFO4N_13555</name>
</gene>
<protein>
    <submittedName>
        <fullName evidence="7">Bax inhibitor-1 family protein</fullName>
    </submittedName>
</protein>
<proteinExistence type="inferred from homology"/>
<keyword evidence="4 6" id="KW-1133">Transmembrane helix</keyword>
<comment type="caution">
    <text evidence="7">The sequence shown here is derived from an EMBL/GenBank/DDBJ whole genome shotgun (WGS) entry which is preliminary data.</text>
</comment>
<comment type="subcellular location">
    <subcellularLocation>
        <location evidence="1">Membrane</location>
        <topology evidence="1">Multi-pass membrane protein</topology>
    </subcellularLocation>
</comment>
<keyword evidence="8" id="KW-1185">Reference proteome</keyword>
<feature type="transmembrane region" description="Helical" evidence="6">
    <location>
        <begin position="92"/>
        <end position="118"/>
    </location>
</feature>
<dbReference type="PANTHER" id="PTHR23291:SF50">
    <property type="entry name" value="PROTEIN LIFEGUARD 4"/>
    <property type="match status" value="1"/>
</dbReference>
<feature type="transmembrane region" description="Helical" evidence="6">
    <location>
        <begin position="186"/>
        <end position="208"/>
    </location>
</feature>
<dbReference type="InterPro" id="IPR006214">
    <property type="entry name" value="Bax_inhibitor_1-related"/>
</dbReference>
<comment type="similarity">
    <text evidence="2 6">Belongs to the BI1 family.</text>
</comment>
<organism evidence="7 8">
    <name type="scientific">Camelliibacillus cellulosilyticus</name>
    <dbReference type="NCBI Taxonomy" id="2174486"/>
    <lineage>
        <taxon>Bacteria</taxon>
        <taxon>Bacillati</taxon>
        <taxon>Bacillota</taxon>
        <taxon>Bacilli</taxon>
        <taxon>Bacillales</taxon>
        <taxon>Sporolactobacillaceae</taxon>
        <taxon>Camelliibacillus</taxon>
    </lineage>
</organism>
<evidence type="ECO:0000313" key="7">
    <source>
        <dbReference type="EMBL" id="MFC4619738.1"/>
    </source>
</evidence>
<feature type="transmembrane region" description="Helical" evidence="6">
    <location>
        <begin position="153"/>
        <end position="174"/>
    </location>
</feature>
<evidence type="ECO:0000256" key="5">
    <source>
        <dbReference type="ARBA" id="ARBA00023136"/>
    </source>
</evidence>
<dbReference type="RefSeq" id="WP_376846829.1">
    <property type="nucleotide sequence ID" value="NZ_JBHSFW010000011.1"/>
</dbReference>
<reference evidence="8" key="1">
    <citation type="journal article" date="2019" name="Int. J. Syst. Evol. Microbiol.">
        <title>The Global Catalogue of Microorganisms (GCM) 10K type strain sequencing project: providing services to taxonomists for standard genome sequencing and annotation.</title>
        <authorList>
            <consortium name="The Broad Institute Genomics Platform"/>
            <consortium name="The Broad Institute Genome Sequencing Center for Infectious Disease"/>
            <person name="Wu L."/>
            <person name="Ma J."/>
        </authorList>
    </citation>
    <scope>NUCLEOTIDE SEQUENCE [LARGE SCALE GENOMIC DNA]</scope>
    <source>
        <strain evidence="8">CGMCC 1.16306</strain>
    </source>
</reference>
<dbReference type="EMBL" id="JBHSFW010000011">
    <property type="protein sequence ID" value="MFC4619738.1"/>
    <property type="molecule type" value="Genomic_DNA"/>
</dbReference>
<keyword evidence="3 6" id="KW-0812">Transmembrane</keyword>
<dbReference type="CDD" id="cd10432">
    <property type="entry name" value="BI-1-like_bacterial"/>
    <property type="match status" value="1"/>
</dbReference>
<dbReference type="Pfam" id="PF01027">
    <property type="entry name" value="Bax1-I"/>
    <property type="match status" value="1"/>
</dbReference>
<evidence type="ECO:0000256" key="2">
    <source>
        <dbReference type="ARBA" id="ARBA00010350"/>
    </source>
</evidence>
<evidence type="ECO:0000256" key="3">
    <source>
        <dbReference type="ARBA" id="ARBA00022692"/>
    </source>
</evidence>
<sequence>MENTYVHATPERPYAKFFAMLFMALLAAAVGMYAGQYVPRGLFLPLTIVYIAMVFMMFWARKRKAIGYGMMFAFTFVSGLILYPAIFNYVSVLGAGVVLRAAGITAFAFGGTALYAVVSKRDFRFLGGFLFVSIIALIGMGILQIFFPLSGTAQLVLSGFGIFVFIGYTLFDFSRLTHDGFTDSDIPLLVVCIYLDIINLFLYILQFIGVLSRD</sequence>